<keyword evidence="6 10" id="KW-0010">Activator</keyword>
<organism evidence="13 14">
    <name type="scientific">Viridothelium virens</name>
    <name type="common">Speckled blister lichen</name>
    <name type="synonym">Trypethelium virens</name>
    <dbReference type="NCBI Taxonomy" id="1048519"/>
    <lineage>
        <taxon>Eukaryota</taxon>
        <taxon>Fungi</taxon>
        <taxon>Dikarya</taxon>
        <taxon>Ascomycota</taxon>
        <taxon>Pezizomycotina</taxon>
        <taxon>Dothideomycetes</taxon>
        <taxon>Dothideomycetes incertae sedis</taxon>
        <taxon>Trypetheliales</taxon>
        <taxon>Trypetheliaceae</taxon>
        <taxon>Viridothelium</taxon>
    </lineage>
</organism>
<dbReference type="InterPro" id="IPR037212">
    <property type="entry name" value="Med7/Med21-like"/>
</dbReference>
<keyword evidence="7 10" id="KW-0804">Transcription</keyword>
<evidence type="ECO:0000256" key="2">
    <source>
        <dbReference type="ARBA" id="ARBA00005770"/>
    </source>
</evidence>
<evidence type="ECO:0000256" key="5">
    <source>
        <dbReference type="ARBA" id="ARBA00023015"/>
    </source>
</evidence>
<keyword evidence="11" id="KW-0175">Coiled coil</keyword>
<dbReference type="Pfam" id="PF11221">
    <property type="entry name" value="Med21"/>
    <property type="match status" value="1"/>
</dbReference>
<accession>A0A6A6HQP1</accession>
<protein>
    <recommendedName>
        <fullName evidence="4 10">Mediator of RNA polymerase II transcription subunit 21</fullName>
    </recommendedName>
</protein>
<dbReference type="OrthoDB" id="526653at2759"/>
<keyword evidence="8 10" id="KW-0539">Nucleus</keyword>
<evidence type="ECO:0000256" key="9">
    <source>
        <dbReference type="ARBA" id="ARBA00025687"/>
    </source>
</evidence>
<dbReference type="PANTHER" id="PTHR13381:SF0">
    <property type="entry name" value="MEDIATOR OF RNA POLYMERASE II TRANSCRIPTION SUBUNIT 21"/>
    <property type="match status" value="1"/>
</dbReference>
<dbReference type="GO" id="GO:0016592">
    <property type="term" value="C:mediator complex"/>
    <property type="evidence" value="ECO:0007669"/>
    <property type="project" value="UniProtKB-UniRule"/>
</dbReference>
<dbReference type="PANTHER" id="PTHR13381">
    <property type="entry name" value="RNA POLYMERASE II HOLOENZYME COMPONENT SRB7"/>
    <property type="match status" value="1"/>
</dbReference>
<reference evidence="13" key="1">
    <citation type="journal article" date="2020" name="Stud. Mycol.">
        <title>101 Dothideomycetes genomes: a test case for predicting lifestyles and emergence of pathogens.</title>
        <authorList>
            <person name="Haridas S."/>
            <person name="Albert R."/>
            <person name="Binder M."/>
            <person name="Bloem J."/>
            <person name="Labutti K."/>
            <person name="Salamov A."/>
            <person name="Andreopoulos B."/>
            <person name="Baker S."/>
            <person name="Barry K."/>
            <person name="Bills G."/>
            <person name="Bluhm B."/>
            <person name="Cannon C."/>
            <person name="Castanera R."/>
            <person name="Culley D."/>
            <person name="Daum C."/>
            <person name="Ezra D."/>
            <person name="Gonzalez J."/>
            <person name="Henrissat B."/>
            <person name="Kuo A."/>
            <person name="Liang C."/>
            <person name="Lipzen A."/>
            <person name="Lutzoni F."/>
            <person name="Magnuson J."/>
            <person name="Mondo S."/>
            <person name="Nolan M."/>
            <person name="Ohm R."/>
            <person name="Pangilinan J."/>
            <person name="Park H.-J."/>
            <person name="Ramirez L."/>
            <person name="Alfaro M."/>
            <person name="Sun H."/>
            <person name="Tritt A."/>
            <person name="Yoshinaga Y."/>
            <person name="Zwiers L.-H."/>
            <person name="Turgeon B."/>
            <person name="Goodwin S."/>
            <person name="Spatafora J."/>
            <person name="Crous P."/>
            <person name="Grigoriev I."/>
        </authorList>
    </citation>
    <scope>NUCLEOTIDE SEQUENCE</scope>
    <source>
        <strain evidence="13">Tuck. ex Michener</strain>
    </source>
</reference>
<dbReference type="EMBL" id="ML991771">
    <property type="protein sequence ID" value="KAF2239833.1"/>
    <property type="molecule type" value="Genomic_DNA"/>
</dbReference>
<dbReference type="AlphaFoldDB" id="A0A6A6HQP1"/>
<dbReference type="GO" id="GO:0003712">
    <property type="term" value="F:transcription coregulator activity"/>
    <property type="evidence" value="ECO:0007669"/>
    <property type="project" value="TreeGrafter"/>
</dbReference>
<comment type="similarity">
    <text evidence="2 10">Belongs to the Mediator complex subunit 21 family.</text>
</comment>
<evidence type="ECO:0000256" key="4">
    <source>
        <dbReference type="ARBA" id="ARBA00019691"/>
    </source>
</evidence>
<proteinExistence type="inferred from homology"/>
<comment type="subunit">
    <text evidence="3 10">Component of the Mediator complex.</text>
</comment>
<evidence type="ECO:0000313" key="13">
    <source>
        <dbReference type="EMBL" id="KAF2239833.1"/>
    </source>
</evidence>
<dbReference type="InterPro" id="IPR021384">
    <property type="entry name" value="Mediator_Med21"/>
</dbReference>
<name>A0A6A6HQP1_VIRVR</name>
<evidence type="ECO:0000256" key="8">
    <source>
        <dbReference type="ARBA" id="ARBA00023242"/>
    </source>
</evidence>
<evidence type="ECO:0000256" key="11">
    <source>
        <dbReference type="SAM" id="Coils"/>
    </source>
</evidence>
<dbReference type="Gene3D" id="6.10.280.10">
    <property type="entry name" value="Mediator complex, subunit Med21"/>
    <property type="match status" value="1"/>
</dbReference>
<feature type="compositionally biased region" description="Polar residues" evidence="12">
    <location>
        <begin position="38"/>
        <end position="51"/>
    </location>
</feature>
<dbReference type="Proteomes" id="UP000800092">
    <property type="component" value="Unassembled WGS sequence"/>
</dbReference>
<dbReference type="GO" id="GO:0006357">
    <property type="term" value="P:regulation of transcription by RNA polymerase II"/>
    <property type="evidence" value="ECO:0007669"/>
    <property type="project" value="TreeGrafter"/>
</dbReference>
<gene>
    <name evidence="13" type="ORF">EV356DRAFT_571931</name>
</gene>
<evidence type="ECO:0000256" key="7">
    <source>
        <dbReference type="ARBA" id="ARBA00023163"/>
    </source>
</evidence>
<comment type="function">
    <text evidence="9 10">Component of the Mediator complex, a coactivator involved in the regulated transcription of nearly all RNA polymerase II-dependent genes. Mediator functions as a bridge to convey information from gene-specific regulatory proteins to the basal RNA polymerase II transcription machinery. Mediator is recruited to promoters by direct interactions with regulatory proteins and serves as a scaffold for the assembly of a functional preinitiation complex with RNA polymerase II and the general transcription factors.</text>
</comment>
<dbReference type="SUPFAM" id="SSF140718">
    <property type="entry name" value="Mediator hinge subcomplex-like"/>
    <property type="match status" value="1"/>
</dbReference>
<evidence type="ECO:0000256" key="10">
    <source>
        <dbReference type="RuleBase" id="RU366036"/>
    </source>
</evidence>
<feature type="region of interest" description="Disordered" evidence="12">
    <location>
        <begin position="36"/>
        <end position="126"/>
    </location>
</feature>
<evidence type="ECO:0000256" key="1">
    <source>
        <dbReference type="ARBA" id="ARBA00004123"/>
    </source>
</evidence>
<comment type="subcellular location">
    <subcellularLocation>
        <location evidence="1 10">Nucleus</location>
    </subcellularLocation>
</comment>
<sequence length="211" mass="22710">MADILTQLQDCLDQLVTQMYASIRYIHLHHSYAAIPSQPDQNPHARSTQPTSVPPSAALPPEAGSANGNSSTNNALPTTSAASPTTESIPAAQQQQPSQQDSAQNNATSNNNNSSGGNNIDDPTGMLPVPAAAFDAALRELAQDLVLKEQQIEYLIGVLPGVGTSEAEQGVRIRGLEEKLREVEKRRREAVRKKEACLERLDGVIGRVRRI</sequence>
<evidence type="ECO:0000256" key="12">
    <source>
        <dbReference type="SAM" id="MobiDB-lite"/>
    </source>
</evidence>
<keyword evidence="5 10" id="KW-0805">Transcription regulation</keyword>
<evidence type="ECO:0000256" key="3">
    <source>
        <dbReference type="ARBA" id="ARBA00011837"/>
    </source>
</evidence>
<keyword evidence="14" id="KW-1185">Reference proteome</keyword>
<feature type="compositionally biased region" description="Low complexity" evidence="12">
    <location>
        <begin position="63"/>
        <end position="119"/>
    </location>
</feature>
<evidence type="ECO:0000256" key="6">
    <source>
        <dbReference type="ARBA" id="ARBA00023159"/>
    </source>
</evidence>
<evidence type="ECO:0000313" key="14">
    <source>
        <dbReference type="Proteomes" id="UP000800092"/>
    </source>
</evidence>
<feature type="coiled-coil region" evidence="11">
    <location>
        <begin position="173"/>
        <end position="200"/>
    </location>
</feature>